<dbReference type="CDD" id="cd06442">
    <property type="entry name" value="DPM1_like"/>
    <property type="match status" value="1"/>
</dbReference>
<dbReference type="InterPro" id="IPR029044">
    <property type="entry name" value="Nucleotide-diphossugar_trans"/>
</dbReference>
<keyword evidence="2 6" id="KW-0328">Glycosyltransferase</keyword>
<protein>
    <submittedName>
        <fullName evidence="6">Undecaprenyl-phosphate mannosyltransferase</fullName>
        <ecNumber evidence="6">2.4.1.54</ecNumber>
    </submittedName>
</protein>
<feature type="domain" description="Glycosyltransferase 2-like" evidence="5">
    <location>
        <begin position="37"/>
        <end position="207"/>
    </location>
</feature>
<dbReference type="InterPro" id="IPR039528">
    <property type="entry name" value="DPM1-like"/>
</dbReference>
<name>A0A518G6Y6_9BACT</name>
<evidence type="ECO:0000256" key="2">
    <source>
        <dbReference type="ARBA" id="ARBA00022676"/>
    </source>
</evidence>
<accession>A0A518G6Y6</accession>
<keyword evidence="7" id="KW-1185">Reference proteome</keyword>
<dbReference type="EMBL" id="CP036298">
    <property type="protein sequence ID" value="QDV24359.1"/>
    <property type="molecule type" value="Genomic_DNA"/>
</dbReference>
<evidence type="ECO:0000259" key="5">
    <source>
        <dbReference type="Pfam" id="PF00535"/>
    </source>
</evidence>
<dbReference type="InterPro" id="IPR001173">
    <property type="entry name" value="Glyco_trans_2-like"/>
</dbReference>
<dbReference type="GO" id="GO:0009247">
    <property type="term" value="P:glycolipid biosynthetic process"/>
    <property type="evidence" value="ECO:0007669"/>
    <property type="project" value="TreeGrafter"/>
</dbReference>
<evidence type="ECO:0000256" key="4">
    <source>
        <dbReference type="SAM" id="MobiDB-lite"/>
    </source>
</evidence>
<dbReference type="SUPFAM" id="SSF53448">
    <property type="entry name" value="Nucleotide-diphospho-sugar transferases"/>
    <property type="match status" value="1"/>
</dbReference>
<dbReference type="EC" id="2.4.1.54" evidence="6"/>
<evidence type="ECO:0000313" key="7">
    <source>
        <dbReference type="Proteomes" id="UP000318017"/>
    </source>
</evidence>
<evidence type="ECO:0000313" key="6">
    <source>
        <dbReference type="EMBL" id="QDV24359.1"/>
    </source>
</evidence>
<dbReference type="FunFam" id="3.90.550.10:FF:000122">
    <property type="entry name" value="Dolichol-phosphate mannosyltransferase subunit 1"/>
    <property type="match status" value="1"/>
</dbReference>
<dbReference type="Proteomes" id="UP000318017">
    <property type="component" value="Chromosome"/>
</dbReference>
<feature type="region of interest" description="Disordered" evidence="4">
    <location>
        <begin position="1"/>
        <end position="30"/>
    </location>
</feature>
<dbReference type="OrthoDB" id="9810303at2"/>
<dbReference type="Gene3D" id="3.90.550.10">
    <property type="entry name" value="Spore Coat Polysaccharide Biosynthesis Protein SpsA, Chain A"/>
    <property type="match status" value="1"/>
</dbReference>
<dbReference type="GO" id="GO:0047267">
    <property type="term" value="F:undecaprenyl-phosphate mannosyltransferase activity"/>
    <property type="evidence" value="ECO:0007669"/>
    <property type="project" value="UniProtKB-EC"/>
</dbReference>
<dbReference type="PANTHER" id="PTHR43398:SF1">
    <property type="entry name" value="DOLICHOL-PHOSPHATE MANNOSYLTRANSFERASE SUBUNIT 1"/>
    <property type="match status" value="1"/>
</dbReference>
<sequence>MENRCGPPLSHPQVRESDLDTQSSSQEELPGGEATLILLCTYNEAGNLPRMFELLEQHVPQADILVVDDNSPDGTGEIVQRYSRENPRIQLLARPGKQGLGTATRDGIHWGLSRDYQFLVNLDADHSHDPGSIPGLLAACQSVSPSGKEYDVAIGSRYVDGGGFEGLPWHRRIISQALNGYATRMLRLPIRDCSGSFRCYRTATLRELNLRKLTCTGYGFLEEILVALRQVGAQFTEVPIRFETRHLGHSKLSWSDALGALGVIHRLAFRR</sequence>
<dbReference type="KEGG" id="ahel:Q31a_26760"/>
<dbReference type="PANTHER" id="PTHR43398">
    <property type="entry name" value="DOLICHOL-PHOSPHATE MANNOSYLTRANSFERASE SUBUNIT 1"/>
    <property type="match status" value="1"/>
</dbReference>
<dbReference type="GO" id="GO:0016020">
    <property type="term" value="C:membrane"/>
    <property type="evidence" value="ECO:0007669"/>
    <property type="project" value="GOC"/>
</dbReference>
<dbReference type="RefSeq" id="WP_145077947.1">
    <property type="nucleotide sequence ID" value="NZ_CP036298.1"/>
</dbReference>
<comment type="similarity">
    <text evidence="1">Belongs to the glycosyltransferase 2 family.</text>
</comment>
<proteinExistence type="inferred from homology"/>
<dbReference type="Pfam" id="PF00535">
    <property type="entry name" value="Glycos_transf_2"/>
    <property type="match status" value="1"/>
</dbReference>
<keyword evidence="3 6" id="KW-0808">Transferase</keyword>
<gene>
    <name evidence="6" type="ORF">Q31a_26760</name>
</gene>
<reference evidence="6 7" key="1">
    <citation type="submission" date="2019-02" db="EMBL/GenBank/DDBJ databases">
        <title>Deep-cultivation of Planctomycetes and their phenomic and genomic characterization uncovers novel biology.</title>
        <authorList>
            <person name="Wiegand S."/>
            <person name="Jogler M."/>
            <person name="Boedeker C."/>
            <person name="Pinto D."/>
            <person name="Vollmers J."/>
            <person name="Rivas-Marin E."/>
            <person name="Kohn T."/>
            <person name="Peeters S.H."/>
            <person name="Heuer A."/>
            <person name="Rast P."/>
            <person name="Oberbeckmann S."/>
            <person name="Bunk B."/>
            <person name="Jeske O."/>
            <person name="Meyerdierks A."/>
            <person name="Storesund J.E."/>
            <person name="Kallscheuer N."/>
            <person name="Luecker S."/>
            <person name="Lage O.M."/>
            <person name="Pohl T."/>
            <person name="Merkel B.J."/>
            <person name="Hornburger P."/>
            <person name="Mueller R.-W."/>
            <person name="Bruemmer F."/>
            <person name="Labrenz M."/>
            <person name="Spormann A.M."/>
            <person name="Op den Camp H."/>
            <person name="Overmann J."/>
            <person name="Amann R."/>
            <person name="Jetten M.S.M."/>
            <person name="Mascher T."/>
            <person name="Medema M.H."/>
            <person name="Devos D.P."/>
            <person name="Kaster A.-K."/>
            <person name="Ovreas L."/>
            <person name="Rohde M."/>
            <person name="Galperin M.Y."/>
            <person name="Jogler C."/>
        </authorList>
    </citation>
    <scope>NUCLEOTIDE SEQUENCE [LARGE SCALE GENOMIC DNA]</scope>
    <source>
        <strain evidence="6 7">Q31a</strain>
    </source>
</reference>
<dbReference type="GO" id="GO:0004582">
    <property type="term" value="F:dolichyl-phosphate beta-D-mannosyltransferase activity"/>
    <property type="evidence" value="ECO:0007669"/>
    <property type="project" value="InterPro"/>
</dbReference>
<dbReference type="AlphaFoldDB" id="A0A518G6Y6"/>
<organism evidence="6 7">
    <name type="scientific">Aureliella helgolandensis</name>
    <dbReference type="NCBI Taxonomy" id="2527968"/>
    <lineage>
        <taxon>Bacteria</taxon>
        <taxon>Pseudomonadati</taxon>
        <taxon>Planctomycetota</taxon>
        <taxon>Planctomycetia</taxon>
        <taxon>Pirellulales</taxon>
        <taxon>Pirellulaceae</taxon>
        <taxon>Aureliella</taxon>
    </lineage>
</organism>
<evidence type="ECO:0000256" key="1">
    <source>
        <dbReference type="ARBA" id="ARBA00006739"/>
    </source>
</evidence>
<evidence type="ECO:0000256" key="3">
    <source>
        <dbReference type="ARBA" id="ARBA00022679"/>
    </source>
</evidence>